<sequence length="116" mass="12903">MTPFLFPIRVTVRRYTTDEFGDRRVTAEFTVPGCSTVMRSGSSLTRSSWTSSDEFRQQVFTRLRLLAPSTADVRADDEVVLPGGEVFRVDGTPSAPTHPWTGWRPGVVAQLLRVTG</sequence>
<evidence type="ECO:0008006" key="3">
    <source>
        <dbReference type="Google" id="ProtNLM"/>
    </source>
</evidence>
<protein>
    <recommendedName>
        <fullName evidence="3">Head-to-tail stopper</fullName>
    </recommendedName>
</protein>
<keyword evidence="2" id="KW-1185">Reference proteome</keyword>
<evidence type="ECO:0000313" key="2">
    <source>
        <dbReference type="Proteomes" id="UP001597018"/>
    </source>
</evidence>
<gene>
    <name evidence="1" type="ORF">ACFQ16_03990</name>
</gene>
<reference evidence="2" key="1">
    <citation type="journal article" date="2019" name="Int. J. Syst. Evol. Microbiol.">
        <title>The Global Catalogue of Microorganisms (GCM) 10K type strain sequencing project: providing services to taxonomists for standard genome sequencing and annotation.</title>
        <authorList>
            <consortium name="The Broad Institute Genomics Platform"/>
            <consortium name="The Broad Institute Genome Sequencing Center for Infectious Disease"/>
            <person name="Wu L."/>
            <person name="Ma J."/>
        </authorList>
    </citation>
    <scope>NUCLEOTIDE SEQUENCE [LARGE SCALE GENOMIC DNA]</scope>
    <source>
        <strain evidence="2">CCUG 56401</strain>
    </source>
</reference>
<dbReference type="RefSeq" id="WP_345601429.1">
    <property type="nucleotide sequence ID" value="NZ_BAABLT010000033.1"/>
</dbReference>
<dbReference type="Proteomes" id="UP001597018">
    <property type="component" value="Unassembled WGS sequence"/>
</dbReference>
<proteinExistence type="predicted"/>
<name>A0ABW3FQ37_9PSEU</name>
<dbReference type="EMBL" id="JBHTIW010000002">
    <property type="protein sequence ID" value="MFD0918896.1"/>
    <property type="molecule type" value="Genomic_DNA"/>
</dbReference>
<comment type="caution">
    <text evidence="1">The sequence shown here is derived from an EMBL/GenBank/DDBJ whole genome shotgun (WGS) entry which is preliminary data.</text>
</comment>
<evidence type="ECO:0000313" key="1">
    <source>
        <dbReference type="EMBL" id="MFD0918896.1"/>
    </source>
</evidence>
<organism evidence="1 2">
    <name type="scientific">Saccharopolyspora rosea</name>
    <dbReference type="NCBI Taxonomy" id="524884"/>
    <lineage>
        <taxon>Bacteria</taxon>
        <taxon>Bacillati</taxon>
        <taxon>Actinomycetota</taxon>
        <taxon>Actinomycetes</taxon>
        <taxon>Pseudonocardiales</taxon>
        <taxon>Pseudonocardiaceae</taxon>
        <taxon>Saccharopolyspora</taxon>
    </lineage>
</organism>
<accession>A0ABW3FQ37</accession>